<evidence type="ECO:0000313" key="2">
    <source>
        <dbReference type="EMBL" id="KVI02103.1"/>
    </source>
</evidence>
<sequence length="148" mass="16161">MDEGFYDDFNMDEVDLSIEKYEVLFGVGHNDPEHLFAKDGIDSLFGTNDASIAESNCQAQPAYSNAASADSLRSCKTEPNPCYGKPHSNISFSSLTGESSGGDYQDCGASSMLLMGEPPWCTQAHETTTPSGIRNDAVLRYKEKKKTR</sequence>
<comment type="caution">
    <text evidence="2">The sequence shown here is derived from an EMBL/GenBank/DDBJ whole genome shotgun (WGS) entry which is preliminary data.</text>
</comment>
<evidence type="ECO:0000256" key="1">
    <source>
        <dbReference type="SAM" id="MobiDB-lite"/>
    </source>
</evidence>
<evidence type="ECO:0000313" key="3">
    <source>
        <dbReference type="Proteomes" id="UP000243975"/>
    </source>
</evidence>
<dbReference type="AlphaFoldDB" id="A0A118K0Z1"/>
<name>A0A118K0Z1_CYNCS</name>
<proteinExistence type="predicted"/>
<feature type="region of interest" description="Disordered" evidence="1">
    <location>
        <begin position="123"/>
        <end position="148"/>
    </location>
</feature>
<dbReference type="Gramene" id="KVI02103">
    <property type="protein sequence ID" value="KVI02103"/>
    <property type="gene ID" value="Ccrd_019615"/>
</dbReference>
<dbReference type="STRING" id="59895.A0A118K0Z1"/>
<gene>
    <name evidence="2" type="ORF">Ccrd_019615</name>
</gene>
<keyword evidence="3" id="KW-1185">Reference proteome</keyword>
<dbReference type="EMBL" id="LEKV01002663">
    <property type="protein sequence ID" value="KVI02103.1"/>
    <property type="molecule type" value="Genomic_DNA"/>
</dbReference>
<reference evidence="2 3" key="1">
    <citation type="journal article" date="2016" name="Sci. Rep.">
        <title>The genome sequence of the outbreeding globe artichoke constructed de novo incorporating a phase-aware low-pass sequencing strategy of F1 progeny.</title>
        <authorList>
            <person name="Scaglione D."/>
            <person name="Reyes-Chin-Wo S."/>
            <person name="Acquadro A."/>
            <person name="Froenicke L."/>
            <person name="Portis E."/>
            <person name="Beitel C."/>
            <person name="Tirone M."/>
            <person name="Mauro R."/>
            <person name="Lo Monaco A."/>
            <person name="Mauromicale G."/>
            <person name="Faccioli P."/>
            <person name="Cattivelli L."/>
            <person name="Rieseberg L."/>
            <person name="Michelmore R."/>
            <person name="Lanteri S."/>
        </authorList>
    </citation>
    <scope>NUCLEOTIDE SEQUENCE [LARGE SCALE GENOMIC DNA]</scope>
    <source>
        <strain evidence="2">2C</strain>
    </source>
</reference>
<feature type="non-terminal residue" evidence="2">
    <location>
        <position position="148"/>
    </location>
</feature>
<protein>
    <submittedName>
        <fullName evidence="2">Uncharacterized protein</fullName>
    </submittedName>
</protein>
<accession>A0A118K0Z1</accession>
<dbReference type="Proteomes" id="UP000243975">
    <property type="component" value="Unassembled WGS sequence"/>
</dbReference>
<organism evidence="2 3">
    <name type="scientific">Cynara cardunculus var. scolymus</name>
    <name type="common">Globe artichoke</name>
    <name type="synonym">Cynara scolymus</name>
    <dbReference type="NCBI Taxonomy" id="59895"/>
    <lineage>
        <taxon>Eukaryota</taxon>
        <taxon>Viridiplantae</taxon>
        <taxon>Streptophyta</taxon>
        <taxon>Embryophyta</taxon>
        <taxon>Tracheophyta</taxon>
        <taxon>Spermatophyta</taxon>
        <taxon>Magnoliopsida</taxon>
        <taxon>eudicotyledons</taxon>
        <taxon>Gunneridae</taxon>
        <taxon>Pentapetalae</taxon>
        <taxon>asterids</taxon>
        <taxon>campanulids</taxon>
        <taxon>Asterales</taxon>
        <taxon>Asteraceae</taxon>
        <taxon>Carduoideae</taxon>
        <taxon>Cardueae</taxon>
        <taxon>Carduinae</taxon>
        <taxon>Cynara</taxon>
    </lineage>
</organism>